<evidence type="ECO:0000256" key="7">
    <source>
        <dbReference type="ARBA" id="ARBA00022737"/>
    </source>
</evidence>
<dbReference type="SUPFAM" id="SSF56112">
    <property type="entry name" value="Protein kinase-like (PK-like)"/>
    <property type="match status" value="1"/>
</dbReference>
<keyword evidence="10 15" id="KW-0418">Kinase</keyword>
<keyword evidence="5 15" id="KW-0808">Transferase</keyword>
<evidence type="ECO:0000256" key="2">
    <source>
        <dbReference type="ARBA" id="ARBA00012429"/>
    </source>
</evidence>
<dbReference type="Pfam" id="PF00069">
    <property type="entry name" value="Pkinase"/>
    <property type="match status" value="1"/>
</dbReference>
<dbReference type="Pfam" id="PF21494">
    <property type="entry name" value="PKC_C2"/>
    <property type="match status" value="1"/>
</dbReference>
<keyword evidence="12 15" id="KW-0067">ATP-binding</keyword>
<dbReference type="GO" id="GO:0004697">
    <property type="term" value="F:diacylglycerol-dependent serine/threonine kinase activity"/>
    <property type="evidence" value="ECO:0007669"/>
    <property type="project" value="UniProtKB-EC"/>
</dbReference>
<keyword evidence="7" id="KW-0677">Repeat</keyword>
<dbReference type="FunFam" id="3.30.60.20:FF:000008">
    <property type="entry name" value="Protein kinase C theta"/>
    <property type="match status" value="1"/>
</dbReference>
<dbReference type="PIRSF" id="PIRSF000551">
    <property type="entry name" value="PKC_delta"/>
    <property type="match status" value="1"/>
</dbReference>
<dbReference type="PROSITE" id="PS00108">
    <property type="entry name" value="PROTEIN_KINASE_ST"/>
    <property type="match status" value="1"/>
</dbReference>
<evidence type="ECO:0000313" key="18">
    <source>
        <dbReference type="Proteomes" id="UP001152795"/>
    </source>
</evidence>
<dbReference type="InterPro" id="IPR017441">
    <property type="entry name" value="Protein_kinase_ATP_BS"/>
</dbReference>
<dbReference type="PROSITE" id="PS50011">
    <property type="entry name" value="PROTEIN_KINASE_DOM"/>
    <property type="match status" value="1"/>
</dbReference>
<dbReference type="FunFam" id="3.30.60.20:FF:000003">
    <property type="entry name" value="Protein kinase C delta"/>
    <property type="match status" value="1"/>
</dbReference>
<keyword evidence="18" id="KW-1185">Reference proteome</keyword>
<evidence type="ECO:0000256" key="5">
    <source>
        <dbReference type="ARBA" id="ARBA00022679"/>
    </source>
</evidence>
<dbReference type="Pfam" id="PF00130">
    <property type="entry name" value="C1_1"/>
    <property type="match status" value="2"/>
</dbReference>
<dbReference type="FunFam" id="1.10.510.10:FF:000048">
    <property type="entry name" value="Protein kinase C"/>
    <property type="match status" value="1"/>
</dbReference>
<evidence type="ECO:0000256" key="9">
    <source>
        <dbReference type="ARBA" id="ARBA00022771"/>
    </source>
</evidence>
<evidence type="ECO:0000256" key="3">
    <source>
        <dbReference type="ARBA" id="ARBA00022527"/>
    </source>
</evidence>
<dbReference type="Gene3D" id="3.30.200.20">
    <property type="entry name" value="Phosphorylase Kinase, domain 1"/>
    <property type="match status" value="1"/>
</dbReference>
<evidence type="ECO:0000256" key="16">
    <source>
        <dbReference type="SAM" id="MobiDB-lite"/>
    </source>
</evidence>
<dbReference type="CDD" id="cd20834">
    <property type="entry name" value="C1_nPKC_theta-like_rpt1"/>
    <property type="match status" value="1"/>
</dbReference>
<evidence type="ECO:0000256" key="12">
    <source>
        <dbReference type="ARBA" id="ARBA00022840"/>
    </source>
</evidence>
<dbReference type="SMART" id="SM00109">
    <property type="entry name" value="C1"/>
    <property type="match status" value="2"/>
</dbReference>
<keyword evidence="4" id="KW-0597">Phosphoprotein</keyword>
<organism evidence="17 18">
    <name type="scientific">Paramuricea clavata</name>
    <name type="common">Red gorgonian</name>
    <name type="synonym">Violescent sea-whip</name>
    <dbReference type="NCBI Taxonomy" id="317549"/>
    <lineage>
        <taxon>Eukaryota</taxon>
        <taxon>Metazoa</taxon>
        <taxon>Cnidaria</taxon>
        <taxon>Anthozoa</taxon>
        <taxon>Octocorallia</taxon>
        <taxon>Malacalcyonacea</taxon>
        <taxon>Plexauridae</taxon>
        <taxon>Paramuricea</taxon>
    </lineage>
</organism>
<reference evidence="17" key="1">
    <citation type="submission" date="2020-04" db="EMBL/GenBank/DDBJ databases">
        <authorList>
            <person name="Alioto T."/>
            <person name="Alioto T."/>
            <person name="Gomez Garrido J."/>
        </authorList>
    </citation>
    <scope>NUCLEOTIDE SEQUENCE</scope>
    <source>
        <strain evidence="17">A484AB</strain>
    </source>
</reference>
<evidence type="ECO:0000256" key="1">
    <source>
        <dbReference type="ARBA" id="ARBA00005490"/>
    </source>
</evidence>
<dbReference type="InterPro" id="IPR035892">
    <property type="entry name" value="C2_domain_sf"/>
</dbReference>
<dbReference type="SUPFAM" id="SSF49562">
    <property type="entry name" value="C2 domain (Calcium/lipid-binding domain, CaLB)"/>
    <property type="match status" value="1"/>
</dbReference>
<dbReference type="PROSITE" id="PS50004">
    <property type="entry name" value="C2"/>
    <property type="match status" value="1"/>
</dbReference>
<dbReference type="InterPro" id="IPR020454">
    <property type="entry name" value="DAG/PE-bd"/>
</dbReference>
<dbReference type="Gene3D" id="3.30.60.20">
    <property type="match status" value="2"/>
</dbReference>
<feature type="region of interest" description="Disordered" evidence="16">
    <location>
        <begin position="299"/>
        <end position="321"/>
    </location>
</feature>
<dbReference type="Gene3D" id="2.60.40.150">
    <property type="entry name" value="C2 domain"/>
    <property type="match status" value="1"/>
</dbReference>
<evidence type="ECO:0000256" key="10">
    <source>
        <dbReference type="ARBA" id="ARBA00022777"/>
    </source>
</evidence>
<dbReference type="InterPro" id="IPR011009">
    <property type="entry name" value="Kinase-like_dom_sf"/>
</dbReference>
<sequence length="628" mass="71059">MGFIRVKLIEVEQAAEWKVSSSGAFDPYCAIHIKEAVQTPGQGVQLVQKKRTIYPEWNKCFDTHLYPGRVISVVVMEKPNVYRGDTTIGVQFLVDQCKKDGFSSLWLDLSPCGRLLVQVRHFAEAAEDASKGFEGPVNKSGLTGGRRGAIRKQKVHEVRGHKFVARFFRQFVFCSICKDFLWGLNKQGYQCQVCTCVVHKRCHNQVLSTCPGSTDANETKKLKERFKIDIPHRFKVTTYLSPTFCDHCGSMLYGLFRQGLKCEACGMNCHHKCQKHVANLCGINQKAFAEALGQANADKQRRLSQLPPSPTHESSAPSVASFQDENLEKHYEKIADEYEEMWQAEAPRPPPRTSSVSKSMKKYSLNDFTFLKVLGKGSFGKVLLSELKSNGQVYAIKALKKDVVLEDDDVECTMIERRVLSIASRHPFLTAIICAFQSKEHLFFVMEYVNGGDLMFHIQAAGKFDDYRSCFYTAEIVCGLEFLHSLGIIYRDLKLDNVLMDSKGHIKIADFGMCKEKILDDAKTSTFCGTPDYIAPEILKGQKYDSSVDWWSLGVLLYEMLIGQSPFAGEDEEDLFDSICRDKVHYPKWVSQSAVSCMVQVRCIVFCCVFVCNFGRHRTDLGRLRETS</sequence>
<keyword evidence="11" id="KW-0862">Zinc</keyword>
<comment type="catalytic activity">
    <reaction evidence="13 15">
        <text>L-threonyl-[protein] + ATP = O-phospho-L-threonyl-[protein] + ADP + H(+)</text>
        <dbReference type="Rhea" id="RHEA:46608"/>
        <dbReference type="Rhea" id="RHEA-COMP:11060"/>
        <dbReference type="Rhea" id="RHEA-COMP:11605"/>
        <dbReference type="ChEBI" id="CHEBI:15378"/>
        <dbReference type="ChEBI" id="CHEBI:30013"/>
        <dbReference type="ChEBI" id="CHEBI:30616"/>
        <dbReference type="ChEBI" id="CHEBI:61977"/>
        <dbReference type="ChEBI" id="CHEBI:456216"/>
        <dbReference type="EC" id="2.7.11.13"/>
    </reaction>
</comment>
<comment type="catalytic activity">
    <reaction evidence="14">
        <text>L-seryl-[protein] + ATP = O-phospho-L-seryl-[protein] + ADP + H(+)</text>
        <dbReference type="Rhea" id="RHEA:17989"/>
        <dbReference type="Rhea" id="RHEA-COMP:9863"/>
        <dbReference type="Rhea" id="RHEA-COMP:11604"/>
        <dbReference type="ChEBI" id="CHEBI:15378"/>
        <dbReference type="ChEBI" id="CHEBI:29999"/>
        <dbReference type="ChEBI" id="CHEBI:30616"/>
        <dbReference type="ChEBI" id="CHEBI:83421"/>
        <dbReference type="ChEBI" id="CHEBI:456216"/>
        <dbReference type="EC" id="2.7.11.13"/>
    </reaction>
</comment>
<dbReference type="SMART" id="SM00220">
    <property type="entry name" value="S_TKc"/>
    <property type="match status" value="1"/>
</dbReference>
<dbReference type="OrthoDB" id="63267at2759"/>
<dbReference type="PROSITE" id="PS50081">
    <property type="entry name" value="ZF_DAG_PE_2"/>
    <property type="match status" value="2"/>
</dbReference>
<dbReference type="EC" id="2.7.11.13" evidence="2 15"/>
<comment type="caution">
    <text evidence="17">The sequence shown here is derived from an EMBL/GenBank/DDBJ whole genome shotgun (WGS) entry which is preliminary data.</text>
</comment>
<dbReference type="PANTHER" id="PTHR24351">
    <property type="entry name" value="RIBOSOMAL PROTEIN S6 KINASE"/>
    <property type="match status" value="1"/>
</dbReference>
<evidence type="ECO:0000256" key="15">
    <source>
        <dbReference type="PIRNR" id="PIRNR000551"/>
    </source>
</evidence>
<dbReference type="InterPro" id="IPR008271">
    <property type="entry name" value="Ser/Thr_kinase_AS"/>
</dbReference>
<feature type="compositionally biased region" description="Polar residues" evidence="16">
    <location>
        <begin position="311"/>
        <end position="321"/>
    </location>
</feature>
<dbReference type="EMBL" id="CACRXK020001259">
    <property type="protein sequence ID" value="CAB3987976.1"/>
    <property type="molecule type" value="Genomic_DNA"/>
</dbReference>
<evidence type="ECO:0000313" key="17">
    <source>
        <dbReference type="EMBL" id="CAB3987976.1"/>
    </source>
</evidence>
<evidence type="ECO:0000256" key="8">
    <source>
        <dbReference type="ARBA" id="ARBA00022741"/>
    </source>
</evidence>
<dbReference type="InterPro" id="IPR000719">
    <property type="entry name" value="Prot_kinase_dom"/>
</dbReference>
<keyword evidence="6" id="KW-0479">Metal-binding</keyword>
<dbReference type="PROSITE" id="PS00107">
    <property type="entry name" value="PROTEIN_KINASE_ATP"/>
    <property type="match status" value="1"/>
</dbReference>
<evidence type="ECO:0000256" key="11">
    <source>
        <dbReference type="ARBA" id="ARBA00022833"/>
    </source>
</evidence>
<dbReference type="InterPro" id="IPR046349">
    <property type="entry name" value="C1-like_sf"/>
</dbReference>
<dbReference type="InterPro" id="IPR000008">
    <property type="entry name" value="C2_dom"/>
</dbReference>
<keyword evidence="9" id="KW-0863">Zinc-finger</keyword>
<protein>
    <recommendedName>
        <fullName evidence="2 15">Protein kinase C</fullName>
        <ecNumber evidence="2 15">2.7.11.13</ecNumber>
    </recommendedName>
</protein>
<evidence type="ECO:0000256" key="14">
    <source>
        <dbReference type="ARBA" id="ARBA00047470"/>
    </source>
</evidence>
<dbReference type="Proteomes" id="UP001152795">
    <property type="component" value="Unassembled WGS sequence"/>
</dbReference>
<dbReference type="GO" id="GO:0008270">
    <property type="term" value="F:zinc ion binding"/>
    <property type="evidence" value="ECO:0007669"/>
    <property type="project" value="UniProtKB-KW"/>
</dbReference>
<keyword evidence="3 15" id="KW-0723">Serine/threonine-protein kinase</keyword>
<comment type="similarity">
    <text evidence="1 15">Belongs to the protein kinase superfamily. AGC Ser/Thr protein kinase family. PKC subfamily.</text>
</comment>
<name>A0A6S7GGI4_PARCT</name>
<evidence type="ECO:0000256" key="4">
    <source>
        <dbReference type="ARBA" id="ARBA00022553"/>
    </source>
</evidence>
<dbReference type="InterPro" id="IPR014376">
    <property type="entry name" value="Prot_kin_PKC_delta"/>
</dbReference>
<evidence type="ECO:0000256" key="6">
    <source>
        <dbReference type="ARBA" id="ARBA00022723"/>
    </source>
</evidence>
<dbReference type="PROSITE" id="PS00479">
    <property type="entry name" value="ZF_DAG_PE_1"/>
    <property type="match status" value="1"/>
</dbReference>
<dbReference type="Gene3D" id="1.10.510.10">
    <property type="entry name" value="Transferase(Phosphotransferase) domain 1"/>
    <property type="match status" value="1"/>
</dbReference>
<keyword evidence="8 15" id="KW-0547">Nucleotide-binding</keyword>
<dbReference type="AlphaFoldDB" id="A0A6S7GGI4"/>
<proteinExistence type="inferred from homology"/>
<dbReference type="InterPro" id="IPR002219">
    <property type="entry name" value="PKC_DAG/PE"/>
</dbReference>
<dbReference type="PRINTS" id="PR00008">
    <property type="entry name" value="DAGPEDOMAIN"/>
</dbReference>
<dbReference type="GO" id="GO:0005524">
    <property type="term" value="F:ATP binding"/>
    <property type="evidence" value="ECO:0007669"/>
    <property type="project" value="UniProtKB-UniRule"/>
</dbReference>
<dbReference type="SUPFAM" id="SSF57889">
    <property type="entry name" value="Cysteine-rich domain"/>
    <property type="match status" value="2"/>
</dbReference>
<evidence type="ECO:0000256" key="13">
    <source>
        <dbReference type="ARBA" id="ARBA00047272"/>
    </source>
</evidence>
<accession>A0A6S7GGI4</accession>
<dbReference type="CDD" id="cd20837">
    <property type="entry name" value="C1_nPKC_theta-like_rpt2"/>
    <property type="match status" value="1"/>
</dbReference>
<gene>
    <name evidence="17" type="ORF">PACLA_8A054514</name>
</gene>
<dbReference type="FunFam" id="3.30.200.20:FF:000080">
    <property type="entry name" value="Protein kinase C"/>
    <property type="match status" value="1"/>
</dbReference>